<feature type="compositionally biased region" description="Polar residues" evidence="2">
    <location>
        <begin position="75"/>
        <end position="85"/>
    </location>
</feature>
<keyword evidence="1" id="KW-0479">Metal-binding</keyword>
<feature type="domain" description="CCHC-type" evidence="3">
    <location>
        <begin position="308"/>
        <end position="323"/>
    </location>
</feature>
<reference evidence="4 5" key="1">
    <citation type="submission" date="2022-01" db="EMBL/GenBank/DDBJ databases">
        <title>A chromosomal length assembly of Cordylochernes scorpioides.</title>
        <authorList>
            <person name="Zeh D."/>
            <person name="Zeh J."/>
        </authorList>
    </citation>
    <scope>NUCLEOTIDE SEQUENCE [LARGE SCALE GENOMIC DNA]</scope>
    <source>
        <strain evidence="4">IN4F17</strain>
        <tissue evidence="4">Whole Body</tissue>
    </source>
</reference>
<feature type="region of interest" description="Disordered" evidence="2">
    <location>
        <begin position="323"/>
        <end position="351"/>
    </location>
</feature>
<feature type="compositionally biased region" description="Acidic residues" evidence="2">
    <location>
        <begin position="92"/>
        <end position="102"/>
    </location>
</feature>
<dbReference type="Gene3D" id="3.60.10.10">
    <property type="entry name" value="Endonuclease/exonuclease/phosphatase"/>
    <property type="match status" value="1"/>
</dbReference>
<feature type="region of interest" description="Disordered" evidence="2">
    <location>
        <begin position="53"/>
        <end position="143"/>
    </location>
</feature>
<gene>
    <name evidence="4" type="ORF">LAZ67_2006364</name>
</gene>
<dbReference type="EMBL" id="CP092864">
    <property type="protein sequence ID" value="UYV64031.1"/>
    <property type="molecule type" value="Genomic_DNA"/>
</dbReference>
<keyword evidence="5" id="KW-1185">Reference proteome</keyword>
<evidence type="ECO:0000256" key="2">
    <source>
        <dbReference type="SAM" id="MobiDB-lite"/>
    </source>
</evidence>
<keyword evidence="1" id="KW-0862">Zinc</keyword>
<name>A0ABY6K5A0_9ARAC</name>
<feature type="region of interest" description="Disordered" evidence="2">
    <location>
        <begin position="1"/>
        <end position="24"/>
    </location>
</feature>
<proteinExistence type="predicted"/>
<evidence type="ECO:0000313" key="5">
    <source>
        <dbReference type="Proteomes" id="UP001235939"/>
    </source>
</evidence>
<dbReference type="Gene3D" id="4.10.60.10">
    <property type="entry name" value="Zinc finger, CCHC-type"/>
    <property type="match status" value="1"/>
</dbReference>
<dbReference type="PROSITE" id="PS50158">
    <property type="entry name" value="ZF_CCHC"/>
    <property type="match status" value="1"/>
</dbReference>
<sequence>MSKDSANVAPAESPEGALQMHERLSSNCGALAENSAKEALAIDSSKINEKTAGYANLPASNNHANPAPERGVTAPMSSTGANQAPRSWAETMEVEDGPEDDFSIVRNKKRRRGSMLSEHPAAQHSSARRPDNSQPRKRPTGLRTMQVQEVKATRANIADARARQASSNQDNYVFIEHCPDFAPYQYLQSVDKLIGGPKNIVQFYRMNGHVLVGLSSKAFTDRLIDQGLEIEGTTLVEDAAIIEALRPYGRVTSIAPIQIKMGEYTFTDGRREAYILLHEGMKLDKLPTHLDLKSKGDSLPAFLSFGIKCSKCGKQGHRRANCPTLARRNIDPKRPASLSQHSSKKRTPTISMAPKTSALGYNAVVEPPDAILGSGLACVFALGVTVSRHRVLWPGHIALVDLDVHGQEMTFIYDHLSHNPRERVEQLGVIEVAAVQEEAWVLGDFNVREDRNRDSLTVGALRALHESAALFDAAHLPTRVAGHGDRIESSRLDRILVPARFLERTTSYATTFYNLSDHRMVLLRVGPPAAPSQPRVAAMLRSGLVLEHLNTYLVEIGEDLSQLDASQLWDRWSLIKAGLLAEARSLHILRHYTCDDSYIGRTQRLIREQLDASSINGDYPSLPDHARLVRHRRPTVTIRNEDGAVFDGPELRRRTYDIFQPRFARAACDSTAGAAFIEGTTDENDPLHREDITLAEIAAAISRLPSGRAPGWDGLPCELLVAFVGFFAGALSPVFTASHFSGALPPSTRRSSICLFPKTRGGRGFSGDRPILLPSDDYRVLGLPSGFGHSCEFREECRPLRPVTLGGLGLLDIGAQLHLACLKGVQAALRGGKNDFSWLVLGGVWLRPHPDGTPFWPRRLWLLRLWEEASKILGLDNRAVPTSQLLELPIIGGCRFLRPPNLLAPARWSGVRVADLRDAPDIRPTRSSLADAAALFAFCRRTLEENLRESTRAASLAEALARLTSLRRCAFSGHDADIALRLALHALPHPNHPASAGSSCQACGSVDRSLDHRYWSCSRIRHHIIEAFSFLGRTPDLQAWIFGSGLEDDDLAILALAKSIIYQYLVQVGLTGGAEDPLIAWERRLTRRGTSPA</sequence>
<accession>A0ABY6K5A0</accession>
<dbReference type="InterPro" id="IPR036691">
    <property type="entry name" value="Endo/exonu/phosph_ase_sf"/>
</dbReference>
<dbReference type="InterPro" id="IPR001878">
    <property type="entry name" value="Znf_CCHC"/>
</dbReference>
<protein>
    <recommendedName>
        <fullName evidence="3">CCHC-type domain-containing protein</fullName>
    </recommendedName>
</protein>
<keyword evidence="1" id="KW-0863">Zinc-finger</keyword>
<dbReference type="Proteomes" id="UP001235939">
    <property type="component" value="Chromosome 02"/>
</dbReference>
<evidence type="ECO:0000256" key="1">
    <source>
        <dbReference type="PROSITE-ProRule" id="PRU00047"/>
    </source>
</evidence>
<organism evidence="4 5">
    <name type="scientific">Cordylochernes scorpioides</name>
    <dbReference type="NCBI Taxonomy" id="51811"/>
    <lineage>
        <taxon>Eukaryota</taxon>
        <taxon>Metazoa</taxon>
        <taxon>Ecdysozoa</taxon>
        <taxon>Arthropoda</taxon>
        <taxon>Chelicerata</taxon>
        <taxon>Arachnida</taxon>
        <taxon>Pseudoscorpiones</taxon>
        <taxon>Cheliferoidea</taxon>
        <taxon>Chernetidae</taxon>
        <taxon>Cordylochernes</taxon>
    </lineage>
</organism>
<dbReference type="PANTHER" id="PTHR19446">
    <property type="entry name" value="REVERSE TRANSCRIPTASES"/>
    <property type="match status" value="1"/>
</dbReference>
<evidence type="ECO:0000313" key="4">
    <source>
        <dbReference type="EMBL" id="UYV64031.1"/>
    </source>
</evidence>
<dbReference type="SUPFAM" id="SSF56219">
    <property type="entry name" value="DNase I-like"/>
    <property type="match status" value="1"/>
</dbReference>
<dbReference type="SMART" id="SM00343">
    <property type="entry name" value="ZnF_C2HC"/>
    <property type="match status" value="1"/>
</dbReference>
<evidence type="ECO:0000259" key="3">
    <source>
        <dbReference type="PROSITE" id="PS50158"/>
    </source>
</evidence>